<sequence length="94" mass="10692">MKQTLSARELEEIADSLNERGNGPFEDSGSEFDLYCEDVSDASEARWTKTEALSPTQSNQVQWKDVADLKRIPFTSNPGLRVELQLYAEDFLYV</sequence>
<proteinExistence type="predicted"/>
<accession>A0AAW1JIF1</accession>
<evidence type="ECO:0000313" key="2">
    <source>
        <dbReference type="Proteomes" id="UP001458880"/>
    </source>
</evidence>
<name>A0AAW1JIF1_POPJA</name>
<organism evidence="1 2">
    <name type="scientific">Popillia japonica</name>
    <name type="common">Japanese beetle</name>
    <dbReference type="NCBI Taxonomy" id="7064"/>
    <lineage>
        <taxon>Eukaryota</taxon>
        <taxon>Metazoa</taxon>
        <taxon>Ecdysozoa</taxon>
        <taxon>Arthropoda</taxon>
        <taxon>Hexapoda</taxon>
        <taxon>Insecta</taxon>
        <taxon>Pterygota</taxon>
        <taxon>Neoptera</taxon>
        <taxon>Endopterygota</taxon>
        <taxon>Coleoptera</taxon>
        <taxon>Polyphaga</taxon>
        <taxon>Scarabaeiformia</taxon>
        <taxon>Scarabaeidae</taxon>
        <taxon>Rutelinae</taxon>
        <taxon>Popillia</taxon>
    </lineage>
</organism>
<protein>
    <submittedName>
        <fullName evidence="1">Uncharacterized protein</fullName>
    </submittedName>
</protein>
<gene>
    <name evidence="1" type="ORF">QE152_g29535</name>
</gene>
<dbReference type="Proteomes" id="UP001458880">
    <property type="component" value="Unassembled WGS sequence"/>
</dbReference>
<dbReference type="EMBL" id="JASPKY010000376">
    <property type="protein sequence ID" value="KAK9703099.1"/>
    <property type="molecule type" value="Genomic_DNA"/>
</dbReference>
<dbReference type="AlphaFoldDB" id="A0AAW1JIF1"/>
<keyword evidence="2" id="KW-1185">Reference proteome</keyword>
<reference evidence="1 2" key="1">
    <citation type="journal article" date="2024" name="BMC Genomics">
        <title>De novo assembly and annotation of Popillia japonica's genome with initial clues to its potential as an invasive pest.</title>
        <authorList>
            <person name="Cucini C."/>
            <person name="Boschi S."/>
            <person name="Funari R."/>
            <person name="Cardaioli E."/>
            <person name="Iannotti N."/>
            <person name="Marturano G."/>
            <person name="Paoli F."/>
            <person name="Bruttini M."/>
            <person name="Carapelli A."/>
            <person name="Frati F."/>
            <person name="Nardi F."/>
        </authorList>
    </citation>
    <scope>NUCLEOTIDE SEQUENCE [LARGE SCALE GENOMIC DNA]</scope>
    <source>
        <strain evidence="1">DMR45628</strain>
    </source>
</reference>
<comment type="caution">
    <text evidence="1">The sequence shown here is derived from an EMBL/GenBank/DDBJ whole genome shotgun (WGS) entry which is preliminary data.</text>
</comment>
<evidence type="ECO:0000313" key="1">
    <source>
        <dbReference type="EMBL" id="KAK9703099.1"/>
    </source>
</evidence>